<feature type="transmembrane region" description="Helical" evidence="1">
    <location>
        <begin position="166"/>
        <end position="184"/>
    </location>
</feature>
<feature type="transmembrane region" description="Helical" evidence="1">
    <location>
        <begin position="144"/>
        <end position="160"/>
    </location>
</feature>
<feature type="transmembrane region" description="Helical" evidence="1">
    <location>
        <begin position="51"/>
        <end position="68"/>
    </location>
</feature>
<keyword evidence="1" id="KW-1133">Transmembrane helix</keyword>
<evidence type="ECO:0000313" key="2">
    <source>
        <dbReference type="EMBL" id="CAD8262629.1"/>
    </source>
</evidence>
<keyword evidence="1" id="KW-0472">Membrane</keyword>
<evidence type="ECO:0000256" key="1">
    <source>
        <dbReference type="SAM" id="Phobius"/>
    </source>
</evidence>
<dbReference type="EMBL" id="HBEA01015885">
    <property type="protein sequence ID" value="CAD8262629.1"/>
    <property type="molecule type" value="Transcribed_RNA"/>
</dbReference>
<feature type="transmembrane region" description="Helical" evidence="1">
    <location>
        <begin position="235"/>
        <end position="254"/>
    </location>
</feature>
<proteinExistence type="predicted"/>
<evidence type="ECO:0008006" key="3">
    <source>
        <dbReference type="Google" id="ProtNLM"/>
    </source>
</evidence>
<feature type="transmembrane region" description="Helical" evidence="1">
    <location>
        <begin position="196"/>
        <end position="215"/>
    </location>
</feature>
<keyword evidence="1" id="KW-0812">Transmembrane</keyword>
<name>A0A7R9YEM5_9STRA</name>
<sequence>MASPATMRLLWTPPFLGHFDYEVREFHSLREAWCLDGTAAEGADCASAQAMVTYAAWVAASAMAWTLLRPPMLPPGVHKTKSWHLVSHNNVNLVVLPLMTSLATLGVFGMIPNDVVCYALAGYMAFDFLWIAIFPRAVASKPKLILVHHCVTFFLGVASAHIGSGFGYMCSYATCVELNTFLLVAMRLPSVRGTALGKLLEGGFWVTCLVFRMGVHPWLVYHSLFAAPAVYPPHRILVTLGMTFMVLFNMYYVYLRVKKDAKADAKASKAKAKAKSEFKSS</sequence>
<protein>
    <recommendedName>
        <fullName evidence="3">TLC domain-containing protein</fullName>
    </recommendedName>
</protein>
<accession>A0A7R9YEM5</accession>
<organism evidence="2">
    <name type="scientific">Pinguiococcus pyrenoidosus</name>
    <dbReference type="NCBI Taxonomy" id="172671"/>
    <lineage>
        <taxon>Eukaryota</taxon>
        <taxon>Sar</taxon>
        <taxon>Stramenopiles</taxon>
        <taxon>Ochrophyta</taxon>
        <taxon>Pinguiophyceae</taxon>
        <taxon>Pinguiochrysidales</taxon>
        <taxon>Pinguiochrysidaceae</taxon>
        <taxon>Pinguiococcus</taxon>
    </lineage>
</organism>
<feature type="transmembrane region" description="Helical" evidence="1">
    <location>
        <begin position="118"/>
        <end position="137"/>
    </location>
</feature>
<reference evidence="2" key="1">
    <citation type="submission" date="2021-01" db="EMBL/GenBank/DDBJ databases">
        <authorList>
            <person name="Corre E."/>
            <person name="Pelletier E."/>
            <person name="Niang G."/>
            <person name="Scheremetjew M."/>
            <person name="Finn R."/>
            <person name="Kale V."/>
            <person name="Holt S."/>
            <person name="Cochrane G."/>
            <person name="Meng A."/>
            <person name="Brown T."/>
            <person name="Cohen L."/>
        </authorList>
    </citation>
    <scope>NUCLEOTIDE SEQUENCE</scope>
    <source>
        <strain evidence="2">CCMP2078</strain>
    </source>
</reference>
<dbReference type="AlphaFoldDB" id="A0A7R9YEM5"/>
<feature type="transmembrane region" description="Helical" evidence="1">
    <location>
        <begin position="89"/>
        <end position="112"/>
    </location>
</feature>
<gene>
    <name evidence="2" type="ORF">PPYR1160_LOCUS12131</name>
</gene>